<evidence type="ECO:0000313" key="9">
    <source>
        <dbReference type="Proteomes" id="UP000198811"/>
    </source>
</evidence>
<feature type="domain" description="PLD phosphodiesterase" evidence="5">
    <location>
        <begin position="135"/>
        <end position="166"/>
    </location>
</feature>
<reference evidence="8 9" key="1">
    <citation type="submission" date="2016-10" db="EMBL/GenBank/DDBJ databases">
        <authorList>
            <person name="Varghese N."/>
            <person name="Submissions S."/>
        </authorList>
    </citation>
    <scope>NUCLEOTIDE SEQUENCE [LARGE SCALE GENOMIC DNA]</scope>
    <source>
        <strain evidence="8 9">NLAE-zl-C224</strain>
    </source>
</reference>
<dbReference type="PANTHER" id="PTHR11274:SF0">
    <property type="entry name" value="GENERAL TRANSCRIPTION AND DNA REPAIR FACTOR IIH HELICASE SUBUNIT XPB"/>
    <property type="match status" value="1"/>
</dbReference>
<dbReference type="PROSITE" id="PS50035">
    <property type="entry name" value="PLD"/>
    <property type="match status" value="1"/>
</dbReference>
<dbReference type="InterPro" id="IPR006935">
    <property type="entry name" value="Helicase/UvrB_N"/>
</dbReference>
<dbReference type="InterPro" id="IPR025202">
    <property type="entry name" value="PLD-like_dom"/>
</dbReference>
<dbReference type="Proteomes" id="UP000198811">
    <property type="component" value="Unassembled WGS sequence"/>
</dbReference>
<dbReference type="InterPro" id="IPR050615">
    <property type="entry name" value="ATP-dep_DNA_Helicase"/>
</dbReference>
<dbReference type="SMART" id="SM00487">
    <property type="entry name" value="DEXDc"/>
    <property type="match status" value="1"/>
</dbReference>
<dbReference type="Pfam" id="PF13091">
    <property type="entry name" value="PLDc_2"/>
    <property type="match status" value="1"/>
</dbReference>
<feature type="domain" description="Helicase ATP-binding" evidence="6">
    <location>
        <begin position="269"/>
        <end position="440"/>
    </location>
</feature>
<evidence type="ECO:0000256" key="4">
    <source>
        <dbReference type="ARBA" id="ARBA00022840"/>
    </source>
</evidence>
<keyword evidence="2" id="KW-0378">Hydrolase</keyword>
<protein>
    <submittedName>
        <fullName evidence="8">DNA phosphorothioation system restriction enzyme</fullName>
    </submittedName>
</protein>
<gene>
    <name evidence="8" type="ORF">SAMN05216497_10783</name>
</gene>
<dbReference type="Pfam" id="PF00271">
    <property type="entry name" value="Helicase_C"/>
    <property type="match status" value="1"/>
</dbReference>
<dbReference type="InterPro" id="IPR014001">
    <property type="entry name" value="Helicase_ATP-bd"/>
</dbReference>
<evidence type="ECO:0000259" key="6">
    <source>
        <dbReference type="PROSITE" id="PS51192"/>
    </source>
</evidence>
<dbReference type="InterPro" id="IPR027417">
    <property type="entry name" value="P-loop_NTPase"/>
</dbReference>
<dbReference type="CDD" id="cd09179">
    <property type="entry name" value="PLDc_N_DEXD_a"/>
    <property type="match status" value="1"/>
</dbReference>
<evidence type="ECO:0000256" key="1">
    <source>
        <dbReference type="ARBA" id="ARBA00022741"/>
    </source>
</evidence>
<name>A0ABY0QL03_CLOCO</name>
<proteinExistence type="predicted"/>
<dbReference type="SMART" id="SM00490">
    <property type="entry name" value="HELICc"/>
    <property type="match status" value="1"/>
</dbReference>
<accession>A0ABY0QL03</accession>
<dbReference type="InterPro" id="IPR001650">
    <property type="entry name" value="Helicase_C-like"/>
</dbReference>
<keyword evidence="1" id="KW-0547">Nucleotide-binding</keyword>
<dbReference type="CDD" id="cd17926">
    <property type="entry name" value="DEXHc_RE"/>
    <property type="match status" value="1"/>
</dbReference>
<dbReference type="PROSITE" id="PS51194">
    <property type="entry name" value="HELICASE_CTER"/>
    <property type="match status" value="1"/>
</dbReference>
<evidence type="ECO:0000256" key="2">
    <source>
        <dbReference type="ARBA" id="ARBA00022801"/>
    </source>
</evidence>
<evidence type="ECO:0000259" key="7">
    <source>
        <dbReference type="PROSITE" id="PS51194"/>
    </source>
</evidence>
<keyword evidence="4" id="KW-0067">ATP-binding</keyword>
<dbReference type="Pfam" id="PF04851">
    <property type="entry name" value="ResIII"/>
    <property type="match status" value="1"/>
</dbReference>
<dbReference type="RefSeq" id="WP_089865323.1">
    <property type="nucleotide sequence ID" value="NZ_FNGL01000007.1"/>
</dbReference>
<organism evidence="8 9">
    <name type="scientific">Clostridium cochlearium</name>
    <dbReference type="NCBI Taxonomy" id="1494"/>
    <lineage>
        <taxon>Bacteria</taxon>
        <taxon>Bacillati</taxon>
        <taxon>Bacillota</taxon>
        <taxon>Clostridia</taxon>
        <taxon>Eubacteriales</taxon>
        <taxon>Clostridiaceae</taxon>
        <taxon>Clostridium</taxon>
    </lineage>
</organism>
<dbReference type="SUPFAM" id="SSF52540">
    <property type="entry name" value="P-loop containing nucleoside triphosphate hydrolases"/>
    <property type="match status" value="2"/>
</dbReference>
<evidence type="ECO:0000313" key="8">
    <source>
        <dbReference type="EMBL" id="SDL11312.1"/>
    </source>
</evidence>
<dbReference type="PROSITE" id="PS51192">
    <property type="entry name" value="HELICASE_ATP_BIND_1"/>
    <property type="match status" value="1"/>
</dbReference>
<feature type="domain" description="Helicase C-terminal" evidence="7">
    <location>
        <begin position="530"/>
        <end position="676"/>
    </location>
</feature>
<dbReference type="Gene3D" id="3.40.50.300">
    <property type="entry name" value="P-loop containing nucleotide triphosphate hydrolases"/>
    <property type="match status" value="2"/>
</dbReference>
<dbReference type="EMBL" id="FNGL01000007">
    <property type="protein sequence ID" value="SDL11312.1"/>
    <property type="molecule type" value="Genomic_DNA"/>
</dbReference>
<evidence type="ECO:0000256" key="3">
    <source>
        <dbReference type="ARBA" id="ARBA00022806"/>
    </source>
</evidence>
<evidence type="ECO:0000259" key="5">
    <source>
        <dbReference type="PROSITE" id="PS50035"/>
    </source>
</evidence>
<dbReference type="PANTHER" id="PTHR11274">
    <property type="entry name" value="RAD25/XP-B DNA REPAIR HELICASE"/>
    <property type="match status" value="1"/>
</dbReference>
<keyword evidence="9" id="KW-1185">Reference proteome</keyword>
<keyword evidence="3" id="KW-0347">Helicase</keyword>
<dbReference type="Gene3D" id="3.30.870.10">
    <property type="entry name" value="Endonuclease Chain A"/>
    <property type="match status" value="1"/>
</dbReference>
<dbReference type="InterPro" id="IPR001736">
    <property type="entry name" value="PLipase_D/transphosphatidylase"/>
</dbReference>
<comment type="caution">
    <text evidence="8">The sequence shown here is derived from an EMBL/GenBank/DDBJ whole genome shotgun (WGS) entry which is preliminary data.</text>
</comment>
<sequence length="711" mass="82766">MGLRELDIKIDYRSESENELVEEFYIPVLSKAVIYKRAVGFFSSKILLQVSQGISELIKNDGKMQIVASPKLNEDDIQAIITGYELRENIIERALLRKFEEPKNHFEEERFNYIAHLIANNKLDIKIALMDGGKTNGIYHEKIGIIEDKNGDKIAFTGSLNETENAVQRNFESIDVYRSWVGGTDAQRVINKCSDFENLWENKTNRLTVYDFPKAVKNKILSYKKDEIKNKESLFLKEREENYINDINRDYPKYPNWFKIRDYQKEAVCAWVDNKYQGLLNMATGTGKTLTALAAITELWKKLRSNLAIIIVCPYVHLVEQWKSDVIEFNMAPIIAHSMSHTKGWNKVLEKKIHRYNLGIINNLCIITTNSTYKTQRFQGLIKHIYKNVLLVIDEVHNAGAEGFIKYLNEKFEYRLALSATPERHLDDEGTSSIFNYFNKEVYKFSLEKAIEEDFLTPYYYYPEIICLTDDEYSDYLHISKQLHKYITKENGKLKLSDKAKFFLIERARIIAGAKNKLIALKDIMKDKTDTSYNLIYCGATYIEIETEESEMRQIEAVTRILGNELNMKVAKFTAEESIEERENIIKDFSRGKDLQCIVAIKCLDEGVNIPAIQRAFILASSTNPREFIQRRGRVLRKFKGKNFAYIYDFIVVPRELDEVSLLNNDELNYDMSLIKRELRRAKEFASLALNKNSALNIINKILDKYEKYII</sequence>